<evidence type="ECO:0000256" key="8">
    <source>
        <dbReference type="SAM" id="Coils"/>
    </source>
</evidence>
<dbReference type="PROSITE" id="PS50862">
    <property type="entry name" value="AA_TRNA_LIGASE_II"/>
    <property type="match status" value="1"/>
</dbReference>
<evidence type="ECO:0000256" key="6">
    <source>
        <dbReference type="ARBA" id="ARBA00023146"/>
    </source>
</evidence>
<evidence type="ECO:0000259" key="9">
    <source>
        <dbReference type="PROSITE" id="PS50862"/>
    </source>
</evidence>
<dbReference type="InterPro" id="IPR042103">
    <property type="entry name" value="SerRS_1_N_sf"/>
</dbReference>
<dbReference type="AlphaFoldDB" id="A0A0F9J2H8"/>
<dbReference type="NCBIfam" id="TIGR00414">
    <property type="entry name" value="serS"/>
    <property type="match status" value="1"/>
</dbReference>
<reference evidence="10" key="1">
    <citation type="journal article" date="2015" name="Nature">
        <title>Complex archaea that bridge the gap between prokaryotes and eukaryotes.</title>
        <authorList>
            <person name="Spang A."/>
            <person name="Saw J.H."/>
            <person name="Jorgensen S.L."/>
            <person name="Zaremba-Niedzwiedzka K."/>
            <person name="Martijn J."/>
            <person name="Lind A.E."/>
            <person name="van Eijk R."/>
            <person name="Schleper C."/>
            <person name="Guy L."/>
            <person name="Ettema T.J."/>
        </authorList>
    </citation>
    <scope>NUCLEOTIDE SEQUENCE</scope>
</reference>
<dbReference type="PIRSF" id="PIRSF001529">
    <property type="entry name" value="Ser-tRNA-synth_IIa"/>
    <property type="match status" value="1"/>
</dbReference>
<dbReference type="InterPro" id="IPR015866">
    <property type="entry name" value="Ser-tRNA-synth_1_N"/>
</dbReference>
<evidence type="ECO:0000256" key="2">
    <source>
        <dbReference type="ARBA" id="ARBA00022598"/>
    </source>
</evidence>
<dbReference type="Pfam" id="PF02403">
    <property type="entry name" value="Seryl_tRNA_N"/>
    <property type="match status" value="1"/>
</dbReference>
<dbReference type="Pfam" id="PF00587">
    <property type="entry name" value="tRNA-synt_2b"/>
    <property type="match status" value="1"/>
</dbReference>
<dbReference type="PANTHER" id="PTHR11778">
    <property type="entry name" value="SERYL-TRNA SYNTHETASE"/>
    <property type="match status" value="1"/>
</dbReference>
<dbReference type="InterPro" id="IPR002317">
    <property type="entry name" value="Ser-tRNA-ligase_type_1"/>
</dbReference>
<gene>
    <name evidence="10" type="ORF">LCGC14_1506860</name>
</gene>
<dbReference type="InterPro" id="IPR002314">
    <property type="entry name" value="aa-tRNA-synt_IIb"/>
</dbReference>
<dbReference type="Gene3D" id="3.30.930.10">
    <property type="entry name" value="Bira Bifunctional Protein, Domain 2"/>
    <property type="match status" value="1"/>
</dbReference>
<feature type="domain" description="Aminoacyl-transfer RNA synthetases class-II family profile" evidence="9">
    <location>
        <begin position="136"/>
        <end position="412"/>
    </location>
</feature>
<dbReference type="GO" id="GO:0005524">
    <property type="term" value="F:ATP binding"/>
    <property type="evidence" value="ECO:0007669"/>
    <property type="project" value="UniProtKB-KW"/>
</dbReference>
<dbReference type="InterPro" id="IPR033729">
    <property type="entry name" value="SerRS_core"/>
</dbReference>
<dbReference type="InterPro" id="IPR006195">
    <property type="entry name" value="aa-tRNA-synth_II"/>
</dbReference>
<keyword evidence="5" id="KW-0648">Protein biosynthesis</keyword>
<protein>
    <recommendedName>
        <fullName evidence="1">serine--tRNA ligase</fullName>
        <ecNumber evidence="1">6.1.1.11</ecNumber>
    </recommendedName>
    <alternativeName>
        <fullName evidence="7">Seryl-tRNA synthetase</fullName>
    </alternativeName>
</protein>
<evidence type="ECO:0000256" key="5">
    <source>
        <dbReference type="ARBA" id="ARBA00022917"/>
    </source>
</evidence>
<evidence type="ECO:0000256" key="4">
    <source>
        <dbReference type="ARBA" id="ARBA00022840"/>
    </source>
</evidence>
<dbReference type="InterPro" id="IPR045864">
    <property type="entry name" value="aa-tRNA-synth_II/BPL/LPL"/>
</dbReference>
<proteinExistence type="predicted"/>
<keyword evidence="8" id="KW-0175">Coiled coil</keyword>
<evidence type="ECO:0000256" key="3">
    <source>
        <dbReference type="ARBA" id="ARBA00022741"/>
    </source>
</evidence>
<organism evidence="10">
    <name type="scientific">marine sediment metagenome</name>
    <dbReference type="NCBI Taxonomy" id="412755"/>
    <lineage>
        <taxon>unclassified sequences</taxon>
        <taxon>metagenomes</taxon>
        <taxon>ecological metagenomes</taxon>
    </lineage>
</organism>
<dbReference type="SUPFAM" id="SSF55681">
    <property type="entry name" value="Class II aaRS and biotin synthetases"/>
    <property type="match status" value="1"/>
</dbReference>
<feature type="coiled-coil region" evidence="8">
    <location>
        <begin position="45"/>
        <end position="105"/>
    </location>
</feature>
<sequence>MLDIELFRTNLQKIIESETKRFKDPSNAEKTFEIDKKWRDTFAQEQNLNRKRNEINKQIAQFKKDGENKKFEAAKKESSELKKTVEDLKKQREEFEKKRDEYRYVIGNILHESVPRGETEEQNEIVRKFGTLPKFDFTPLSHVDLIEKIDGADTKKASEVVGSRFYYLKGDLVLLNLALLNFALERLTSKNYIPMWTPFFLKHEIMKAAAELADFEEQLYKIQDEDLFMIATSEQTLAAYHYNEIIDPDKLPLKYVGISSCFRKELGSHGRDTLGIFRVHRFEKVEQFIFSKPEDSWMHYEELISNSEELYKDLNIPYRIVNIASGELNDNASKKYDLEAWFPASETYRELVSCSNCLDYQARKLKIRMGTVGAQKNKEILHTLNSTGIATARTLCCILENYQNKDHSISIPKVLHKYMNGKKIIKSIK</sequence>
<comment type="caution">
    <text evidence="10">The sequence shown here is derived from an EMBL/GenBank/DDBJ whole genome shotgun (WGS) entry which is preliminary data.</text>
</comment>
<dbReference type="Gene3D" id="1.10.287.40">
    <property type="entry name" value="Serine-tRNA synthetase, tRNA binding domain"/>
    <property type="match status" value="1"/>
</dbReference>
<name>A0A0F9J2H8_9ZZZZ</name>
<dbReference type="EMBL" id="LAZR01011008">
    <property type="protein sequence ID" value="KKM63894.1"/>
    <property type="molecule type" value="Genomic_DNA"/>
</dbReference>
<keyword evidence="4" id="KW-0067">ATP-binding</keyword>
<dbReference type="EC" id="6.1.1.11" evidence="1"/>
<dbReference type="InterPro" id="IPR010978">
    <property type="entry name" value="tRNA-bd_arm"/>
</dbReference>
<keyword evidence="2" id="KW-0436">Ligase</keyword>
<evidence type="ECO:0000313" key="10">
    <source>
        <dbReference type="EMBL" id="KKM63894.1"/>
    </source>
</evidence>
<evidence type="ECO:0000256" key="7">
    <source>
        <dbReference type="ARBA" id="ARBA00031113"/>
    </source>
</evidence>
<dbReference type="PRINTS" id="PR00981">
    <property type="entry name" value="TRNASYNTHSER"/>
</dbReference>
<keyword evidence="6" id="KW-0030">Aminoacyl-tRNA synthetase</keyword>
<dbReference type="CDD" id="cd00770">
    <property type="entry name" value="SerRS_core"/>
    <property type="match status" value="1"/>
</dbReference>
<evidence type="ECO:0000256" key="1">
    <source>
        <dbReference type="ARBA" id="ARBA00012840"/>
    </source>
</evidence>
<dbReference type="GO" id="GO:0004828">
    <property type="term" value="F:serine-tRNA ligase activity"/>
    <property type="evidence" value="ECO:0007669"/>
    <property type="project" value="UniProtKB-EC"/>
</dbReference>
<dbReference type="SUPFAM" id="SSF46589">
    <property type="entry name" value="tRNA-binding arm"/>
    <property type="match status" value="1"/>
</dbReference>
<keyword evidence="3" id="KW-0547">Nucleotide-binding</keyword>
<accession>A0A0F9J2H8</accession>
<dbReference type="GO" id="GO:0006434">
    <property type="term" value="P:seryl-tRNA aminoacylation"/>
    <property type="evidence" value="ECO:0007669"/>
    <property type="project" value="InterPro"/>
</dbReference>